<organism evidence="1 2">
    <name type="scientific">Trichothecium roseum</name>
    <dbReference type="NCBI Taxonomy" id="47278"/>
    <lineage>
        <taxon>Eukaryota</taxon>
        <taxon>Fungi</taxon>
        <taxon>Dikarya</taxon>
        <taxon>Ascomycota</taxon>
        <taxon>Pezizomycotina</taxon>
        <taxon>Sordariomycetes</taxon>
        <taxon>Hypocreomycetidae</taxon>
        <taxon>Hypocreales</taxon>
        <taxon>Hypocreales incertae sedis</taxon>
        <taxon>Trichothecium</taxon>
    </lineage>
</organism>
<evidence type="ECO:0000313" key="2">
    <source>
        <dbReference type="Proteomes" id="UP001163324"/>
    </source>
</evidence>
<protein>
    <submittedName>
        <fullName evidence="1">Uncharacterized protein</fullName>
    </submittedName>
</protein>
<reference evidence="1" key="1">
    <citation type="submission" date="2022-10" db="EMBL/GenBank/DDBJ databases">
        <title>Complete Genome of Trichothecium roseum strain YXFP-22015, a Plant Pathogen Isolated from Citrus.</title>
        <authorList>
            <person name="Wang Y."/>
            <person name="Zhu L."/>
        </authorList>
    </citation>
    <scope>NUCLEOTIDE SEQUENCE</scope>
    <source>
        <strain evidence="1">YXFP-22015</strain>
    </source>
</reference>
<accession>A0ACC0V1G2</accession>
<evidence type="ECO:0000313" key="1">
    <source>
        <dbReference type="EMBL" id="KAI9900279.1"/>
    </source>
</evidence>
<keyword evidence="2" id="KW-1185">Reference proteome</keyword>
<sequence length="730" mass="77945">MENANASAANIGTKPSASVPLVVNGASSTPPLTKAVLSSQRGEEGALERTTSEDRLAASLDSLKIEAKGGSVPPNGSLAPPPARPAPLVSRDTGSNESLGADSSSELGNKPPSLDGKSITSGTTFALDEKESLRPDDSASVKAGAEDDDAFSLRGSRMGSDVALRARGVPLGDFPDRRLIQSTPGSSGYGILTPQSTSSEQQMGGGAGVPPLTSTGAPTDALNLIYRQAPDEKLIEALESPKDRMFLLRLEKDVIDFVENSKEPYMDLPPSNSFCRMLTHKLADYYHMTHSFEPNIGSVRIFRTPFCRVPTSLANFGPSQEPESSTPPPAVLPKKIMRRGQEGGSGGLSAGASKPASEAGGDAKEKSSTQKPTREEREEAYKLARERIFGSSEETSNDNDTEAGISRASSVSGNKSTASNKLRRNKRRDDSDTFDSRHSYTPYWGPSQQTWVAQYGQQQHPYHGQVPPNLAPGQHQGPGWTPNPGHPAYNMPQQQYQQQQPQQPQPQPPSTQPMQPMQPQRYPGGSPMMGYGSPMVPNSQQWQQSPPYQGRGGPGSASGVPYAFGQLPANTNPHDPKSQHPIPGSYSRMQNHNFNPKTQSFVPGGQPPFTAPGSHHGSPQIPSQSLAYPGYQHQIPPPHVGGGYSMMRQASSSSAPGYPASHHMPNMAYPQTGPPPPHPHHPSPGQPPMQHPAAPMPNRPNVPQGPNQMFSHLPTYGNPATLPQKPATGI</sequence>
<comment type="caution">
    <text evidence="1">The sequence shown here is derived from an EMBL/GenBank/DDBJ whole genome shotgun (WGS) entry which is preliminary data.</text>
</comment>
<dbReference type="Proteomes" id="UP001163324">
    <property type="component" value="Chromosome 4"/>
</dbReference>
<name>A0ACC0V1G2_9HYPO</name>
<proteinExistence type="predicted"/>
<dbReference type="EMBL" id="CM047943">
    <property type="protein sequence ID" value="KAI9900279.1"/>
    <property type="molecule type" value="Genomic_DNA"/>
</dbReference>
<gene>
    <name evidence="1" type="ORF">N3K66_004541</name>
</gene>